<evidence type="ECO:0000259" key="3">
    <source>
        <dbReference type="Pfam" id="PF02837"/>
    </source>
</evidence>
<feature type="domain" description="Glycoside hydrolase family 2 immunoglobulin-like beta-sandwich" evidence="2">
    <location>
        <begin position="258"/>
        <end position="294"/>
    </location>
</feature>
<name>A0ABV7WWV5_9HYPH</name>
<feature type="domain" description="Glycosyl hydrolases family 2 sugar binding" evidence="3">
    <location>
        <begin position="7"/>
        <end position="115"/>
    </location>
</feature>
<dbReference type="Pfam" id="PF00703">
    <property type="entry name" value="Glyco_hydro_2"/>
    <property type="match status" value="1"/>
</dbReference>
<dbReference type="SUPFAM" id="SSF49303">
    <property type="entry name" value="beta-Galactosidase/glucuronidase domain"/>
    <property type="match status" value="1"/>
</dbReference>
<evidence type="ECO:0000313" key="4">
    <source>
        <dbReference type="EMBL" id="MFC3703716.1"/>
    </source>
</evidence>
<reference evidence="5" key="1">
    <citation type="journal article" date="2019" name="Int. J. Syst. Evol. Microbiol.">
        <title>The Global Catalogue of Microorganisms (GCM) 10K type strain sequencing project: providing services to taxonomists for standard genome sequencing and annotation.</title>
        <authorList>
            <consortium name="The Broad Institute Genomics Platform"/>
            <consortium name="The Broad Institute Genome Sequencing Center for Infectious Disease"/>
            <person name="Wu L."/>
            <person name="Ma J."/>
        </authorList>
    </citation>
    <scope>NUCLEOTIDE SEQUENCE [LARGE SCALE GENOMIC DNA]</scope>
    <source>
        <strain evidence="5">KCTC 42281</strain>
    </source>
</reference>
<evidence type="ECO:0000313" key="5">
    <source>
        <dbReference type="Proteomes" id="UP001595613"/>
    </source>
</evidence>
<dbReference type="RefSeq" id="WP_380094718.1">
    <property type="nucleotide sequence ID" value="NZ_JBHRYD010000001.1"/>
</dbReference>
<accession>A0ABV7WWV5</accession>
<dbReference type="InterPro" id="IPR006104">
    <property type="entry name" value="Glyco_hydro_2_N"/>
</dbReference>
<comment type="similarity">
    <text evidence="1">Belongs to the glycosyl hydrolase 2 family.</text>
</comment>
<dbReference type="InterPro" id="IPR017853">
    <property type="entry name" value="GH"/>
</dbReference>
<evidence type="ECO:0000256" key="1">
    <source>
        <dbReference type="ARBA" id="ARBA00007401"/>
    </source>
</evidence>
<gene>
    <name evidence="4" type="ORF">ACFOOL_02960</name>
</gene>
<dbReference type="Gene3D" id="3.20.20.80">
    <property type="entry name" value="Glycosidases"/>
    <property type="match status" value="1"/>
</dbReference>
<dbReference type="PANTHER" id="PTHR42732">
    <property type="entry name" value="BETA-GALACTOSIDASE"/>
    <property type="match status" value="1"/>
</dbReference>
<keyword evidence="5" id="KW-1185">Reference proteome</keyword>
<dbReference type="Pfam" id="PF02837">
    <property type="entry name" value="Glyco_hydro_2_N"/>
    <property type="match status" value="1"/>
</dbReference>
<organism evidence="4 5">
    <name type="scientific">Devosia honganensis</name>
    <dbReference type="NCBI Taxonomy" id="1610527"/>
    <lineage>
        <taxon>Bacteria</taxon>
        <taxon>Pseudomonadati</taxon>
        <taxon>Pseudomonadota</taxon>
        <taxon>Alphaproteobacteria</taxon>
        <taxon>Hyphomicrobiales</taxon>
        <taxon>Devosiaceae</taxon>
        <taxon>Devosia</taxon>
    </lineage>
</organism>
<protein>
    <submittedName>
        <fullName evidence="4">Sugar-binding domain-containing protein</fullName>
    </submittedName>
</protein>
<dbReference type="Gene3D" id="2.60.120.260">
    <property type="entry name" value="Galactose-binding domain-like"/>
    <property type="match status" value="1"/>
</dbReference>
<dbReference type="SUPFAM" id="SSF49785">
    <property type="entry name" value="Galactose-binding domain-like"/>
    <property type="match status" value="1"/>
</dbReference>
<dbReference type="PANTHER" id="PTHR42732:SF1">
    <property type="entry name" value="BETA-MANNOSIDASE"/>
    <property type="match status" value="1"/>
</dbReference>
<dbReference type="InterPro" id="IPR006102">
    <property type="entry name" value="Ig-like_GH2"/>
</dbReference>
<dbReference type="InterPro" id="IPR008979">
    <property type="entry name" value="Galactose-bd-like_sf"/>
</dbReference>
<comment type="caution">
    <text evidence="4">The sequence shown here is derived from an EMBL/GenBank/DDBJ whole genome shotgun (WGS) entry which is preliminary data.</text>
</comment>
<evidence type="ECO:0000259" key="2">
    <source>
        <dbReference type="Pfam" id="PF00703"/>
    </source>
</evidence>
<proteinExistence type="inferred from homology"/>
<dbReference type="SUPFAM" id="SSF51445">
    <property type="entry name" value="(Trans)glycosidases"/>
    <property type="match status" value="1"/>
</dbReference>
<dbReference type="InterPro" id="IPR051913">
    <property type="entry name" value="GH2_Domain-Containing"/>
</dbReference>
<dbReference type="InterPro" id="IPR036156">
    <property type="entry name" value="Beta-gal/glucu_dom_sf"/>
</dbReference>
<sequence>MLTSIPLEGEWAFALDPDSRGEAEQWFATDLPDTISLPGSVDEAKKTPLSTGSTMAHLSRRHPYVGKAWYARSFDIPEGMEDHYFHLALERPHGEVNVWIDGYKLGRDESMSTAVRMLIGQLSPGPHRLVMMIDNARFEAVGEAIIRSHARMGDVAHSKTDHTQTNWNGVVGYLRIEAARASIARLDVHAPSRDITVEVELEAFDPDIRFPIFWTGEHADELVFNVHVAGTDAVVSANDVLTFDSAFARIFRRISLPPSAALWDEFDPVLHRLSVEWRRDGVVLDRLETDFGIRSFVREGRHLKLNGRTVFLRGTLDCAIFPLTGYPPTDHEGWEKVFGTAKAYGLNHIRYHSWCPPKAAFEVADRMGLLLHVETPVWPVLGADPALDRYIHAEAERIVRDYGNHPSFVMLCVGNEVHGNGLHGFLERFLEKWKNQDDRRVYTGGSGWPTVKRADYISKPEPRNQRWGEGLEGRLNARALETRTDWTEWVEAVPMALVSHEIGQWCVYPDLAEIAKYTGVLEARNLLMIKEDLDAKGLGHLARDYLMASGALQTQLYKEEMEAALRTPDMAGVQLLGLQDFSGQGTALVGVVDAFWDEKPYVTPARFREFCAPVVPLLRADRFVLVAGETFTAELQLAVFTAHNIENARLSWSLRDGGNTVLRSGDLVCDGLATGRLHEVGGIAIDTTGLLPAARHELVVTVEGTDYRNRWGVWVMPELAQPIDLPMVSELDGAALDRLQAGETLILAPPPDRLAPNAVLGHTAAFWNTLWTDGQAPHTMGLLIDEEHPLFAHFPSASYSDWHWWELTHHRRAFDVNGLNQKAIVRVIDDWNSNRDLVLCAELQVGRGRLVLLGFDLEKLENRPVAAAFRQALGAYLGSGKQVRAPEATRSELESWWQGVAR</sequence>
<dbReference type="Proteomes" id="UP001595613">
    <property type="component" value="Unassembled WGS sequence"/>
</dbReference>
<dbReference type="EMBL" id="JBHRYD010000001">
    <property type="protein sequence ID" value="MFC3703716.1"/>
    <property type="molecule type" value="Genomic_DNA"/>
</dbReference>